<protein>
    <submittedName>
        <fullName evidence="3">Predicted protein</fullName>
    </submittedName>
</protein>
<evidence type="ECO:0000256" key="1">
    <source>
        <dbReference type="SAM" id="MobiDB-lite"/>
    </source>
</evidence>
<feature type="compositionally biased region" description="Gly residues" evidence="1">
    <location>
        <begin position="581"/>
        <end position="590"/>
    </location>
</feature>
<dbReference type="PANTHER" id="PTHR47765:SF2">
    <property type="entry name" value="EXONUCLEASE MUT-7 HOMOLOG"/>
    <property type="match status" value="1"/>
</dbReference>
<dbReference type="InterPro" id="IPR012337">
    <property type="entry name" value="RNaseH-like_sf"/>
</dbReference>
<dbReference type="Gene3D" id="3.30.420.10">
    <property type="entry name" value="Ribonuclease H-like superfamily/Ribonuclease H"/>
    <property type="match status" value="1"/>
</dbReference>
<dbReference type="AlphaFoldDB" id="C1N3G3"/>
<evidence type="ECO:0000259" key="2">
    <source>
        <dbReference type="Pfam" id="PF01612"/>
    </source>
</evidence>
<feature type="compositionally biased region" description="Basic and acidic residues" evidence="1">
    <location>
        <begin position="81"/>
        <end position="90"/>
    </location>
</feature>
<dbReference type="RefSeq" id="XP_003062607.1">
    <property type="nucleotide sequence ID" value="XM_003062561.1"/>
</dbReference>
<feature type="region of interest" description="Disordered" evidence="1">
    <location>
        <begin position="573"/>
        <end position="597"/>
    </location>
</feature>
<gene>
    <name evidence="3" type="ORF">MICPUCDRAFT_52161</name>
</gene>
<organism evidence="4">
    <name type="scientific">Micromonas pusilla (strain CCMP1545)</name>
    <name type="common">Picoplanktonic green alga</name>
    <dbReference type="NCBI Taxonomy" id="564608"/>
    <lineage>
        <taxon>Eukaryota</taxon>
        <taxon>Viridiplantae</taxon>
        <taxon>Chlorophyta</taxon>
        <taxon>Mamiellophyceae</taxon>
        <taxon>Mamiellales</taxon>
        <taxon>Mamiellaceae</taxon>
        <taxon>Micromonas</taxon>
    </lineage>
</organism>
<dbReference type="Proteomes" id="UP000001876">
    <property type="component" value="Unassembled WGS sequence"/>
</dbReference>
<feature type="compositionally biased region" description="Basic and acidic residues" evidence="1">
    <location>
        <begin position="619"/>
        <end position="632"/>
    </location>
</feature>
<dbReference type="GeneID" id="9688047"/>
<dbReference type="OMA" id="RMSDWSK"/>
<dbReference type="STRING" id="564608.C1N3G3"/>
<feature type="region of interest" description="Disordered" evidence="1">
    <location>
        <begin position="619"/>
        <end position="649"/>
    </location>
</feature>
<dbReference type="EMBL" id="GG663746">
    <property type="protein sequence ID" value="EEH53426.1"/>
    <property type="molecule type" value="Genomic_DNA"/>
</dbReference>
<dbReference type="Pfam" id="PF01612">
    <property type="entry name" value="DNA_pol_A_exo1"/>
    <property type="match status" value="1"/>
</dbReference>
<name>C1N3G3_MICPC</name>
<dbReference type="eggNOG" id="KOG2207">
    <property type="taxonomic scope" value="Eukaryota"/>
</dbReference>
<accession>C1N3G3</accession>
<dbReference type="GO" id="GO:0006139">
    <property type="term" value="P:nucleobase-containing compound metabolic process"/>
    <property type="evidence" value="ECO:0007669"/>
    <property type="project" value="InterPro"/>
</dbReference>
<dbReference type="InterPro" id="IPR052408">
    <property type="entry name" value="Exonuclease_MUT-7-like"/>
</dbReference>
<dbReference type="SUPFAM" id="SSF53098">
    <property type="entry name" value="Ribonuclease H-like"/>
    <property type="match status" value="1"/>
</dbReference>
<feature type="domain" description="3'-5' exonuclease" evidence="2">
    <location>
        <begin position="654"/>
        <end position="708"/>
    </location>
</feature>
<feature type="region of interest" description="Disordered" evidence="1">
    <location>
        <begin position="423"/>
        <end position="501"/>
    </location>
</feature>
<proteinExistence type="predicted"/>
<dbReference type="KEGG" id="mpp:MICPUCDRAFT_52161"/>
<dbReference type="InterPro" id="IPR036397">
    <property type="entry name" value="RNaseH_sf"/>
</dbReference>
<dbReference type="GO" id="GO:0008408">
    <property type="term" value="F:3'-5' exonuclease activity"/>
    <property type="evidence" value="ECO:0007669"/>
    <property type="project" value="InterPro"/>
</dbReference>
<feature type="compositionally biased region" description="Basic residues" evidence="1">
    <location>
        <begin position="443"/>
        <end position="456"/>
    </location>
</feature>
<dbReference type="InterPro" id="IPR002562">
    <property type="entry name" value="3'-5'_exonuclease_dom"/>
</dbReference>
<evidence type="ECO:0000313" key="3">
    <source>
        <dbReference type="EMBL" id="EEH53426.1"/>
    </source>
</evidence>
<dbReference type="PANTHER" id="PTHR47765">
    <property type="entry name" value="3'-5' EXONUCLEASE DOMAIN-CONTAINING PROTEIN"/>
    <property type="match status" value="1"/>
</dbReference>
<dbReference type="GO" id="GO:0003676">
    <property type="term" value="F:nucleic acid binding"/>
    <property type="evidence" value="ECO:0007669"/>
    <property type="project" value="InterPro"/>
</dbReference>
<dbReference type="OrthoDB" id="497581at2759"/>
<keyword evidence="4" id="KW-1185">Reference proteome</keyword>
<feature type="compositionally biased region" description="Acidic residues" evidence="1">
    <location>
        <begin position="475"/>
        <end position="496"/>
    </location>
</feature>
<feature type="region of interest" description="Disordered" evidence="1">
    <location>
        <begin position="78"/>
        <end position="97"/>
    </location>
</feature>
<evidence type="ECO:0000313" key="4">
    <source>
        <dbReference type="Proteomes" id="UP000001876"/>
    </source>
</evidence>
<reference evidence="3 4" key="1">
    <citation type="journal article" date="2009" name="Science">
        <title>Green evolution and dynamic adaptations revealed by genomes of the marine picoeukaryotes Micromonas.</title>
        <authorList>
            <person name="Worden A.Z."/>
            <person name="Lee J.H."/>
            <person name="Mock T."/>
            <person name="Rouze P."/>
            <person name="Simmons M.P."/>
            <person name="Aerts A.L."/>
            <person name="Allen A.E."/>
            <person name="Cuvelier M.L."/>
            <person name="Derelle E."/>
            <person name="Everett M.V."/>
            <person name="Foulon E."/>
            <person name="Grimwood J."/>
            <person name="Gundlach H."/>
            <person name="Henrissat B."/>
            <person name="Napoli C."/>
            <person name="McDonald S.M."/>
            <person name="Parker M.S."/>
            <person name="Rombauts S."/>
            <person name="Salamov A."/>
            <person name="Von Dassow P."/>
            <person name="Badger J.H."/>
            <person name="Coutinho P.M."/>
            <person name="Demir E."/>
            <person name="Dubchak I."/>
            <person name="Gentemann C."/>
            <person name="Eikrem W."/>
            <person name="Gready J.E."/>
            <person name="John U."/>
            <person name="Lanier W."/>
            <person name="Lindquist E.A."/>
            <person name="Lucas S."/>
            <person name="Mayer K.F."/>
            <person name="Moreau H."/>
            <person name="Not F."/>
            <person name="Otillar R."/>
            <person name="Panaud O."/>
            <person name="Pangilinan J."/>
            <person name="Paulsen I."/>
            <person name="Piegu B."/>
            <person name="Poliakov A."/>
            <person name="Robbens S."/>
            <person name="Schmutz J."/>
            <person name="Toulza E."/>
            <person name="Wyss T."/>
            <person name="Zelensky A."/>
            <person name="Zhou K."/>
            <person name="Armbrust E.V."/>
            <person name="Bhattacharya D."/>
            <person name="Goodenough U.W."/>
            <person name="Van de Peer Y."/>
            <person name="Grigoriev I.V."/>
        </authorList>
    </citation>
    <scope>NUCLEOTIDE SEQUENCE [LARGE SCALE GENOMIC DNA]</scope>
    <source>
        <strain evidence="3 4">CCMP1545</strain>
    </source>
</reference>
<sequence length="720" mass="77367">MVDAGGAIDVEKTPATPAEVAVATLLTLERDGKKFHELREHAREILAAASEAPSSSGGVPAFVVRCIELVLTTRRRLRRRRESDDAKREGDECDGDASAEDLALGGADPMVHLLLECAPRVSGAGASRETVDSKTLAGGDARARRQRYVDRGDRHAAVPLLTRAMAAGAADRATTSVVAVDASLGALEPRAVIRLAETYGLDFDDVVDALAPGGATAADVRELMNAYVDALFEAGRRVLLAPFDLAAELAEATAGHASPSRDLRRAVVDACARLDEHAGRRAAWLAVEHFSLHAEYPDARATYFESTIARMIERGQHEAALRYAGEDVALMRYVVERLVETGDVVVASEFAGRAGFDDASWWFNRLSAPELLAAAEARRDAYLRLPESLWESRVVFVDDEAGLRLARERLRGVDVVGIDTEWAAPLNEGGGGGGARTLSGAGKGRKKRGRRRRRRRGRDDGDGDGGSGSGGASAEEGEDDGRFEVEEEEEEEEMDEDAKARSDAEVVALLQIASRDDVFLIDVPAVLKTCPGAITPTLGALLSDTNILKTGFGVAEDLRRLAKLHPEAFGGFVAPGDGDRGGGGGGGGGATRRRGQSVGVGPIVDLQRVWNAGARLAREENDTTRKAREKTHAGAAPRVRGPWSAPEQRRRARDAVGLSHVARVVLGKPLDKSTRMSDWSARPLTERQRHYAALDAWVLVEVMRVLREEHGDELDRLSRG</sequence>